<feature type="compositionally biased region" description="Acidic residues" evidence="3">
    <location>
        <begin position="977"/>
        <end position="990"/>
    </location>
</feature>
<dbReference type="SMART" id="SM00297">
    <property type="entry name" value="BROMO"/>
    <property type="match status" value="1"/>
</dbReference>
<dbReference type="AlphaFoldDB" id="A0AA35RMT8"/>
<reference evidence="5" key="1">
    <citation type="submission" date="2023-03" db="EMBL/GenBank/DDBJ databases">
        <authorList>
            <person name="Steffen K."/>
            <person name="Cardenas P."/>
        </authorList>
    </citation>
    <scope>NUCLEOTIDE SEQUENCE</scope>
</reference>
<dbReference type="Pfam" id="PF00439">
    <property type="entry name" value="Bromodomain"/>
    <property type="match status" value="1"/>
</dbReference>
<dbReference type="PANTHER" id="PTHR15398:SF4">
    <property type="entry name" value="BROMODOMAIN-CONTAINING PROTEIN 8 ISOFORM X1"/>
    <property type="match status" value="1"/>
</dbReference>
<dbReference type="InterPro" id="IPR036427">
    <property type="entry name" value="Bromodomain-like_sf"/>
</dbReference>
<dbReference type="PRINTS" id="PR00503">
    <property type="entry name" value="BROMODOMAIN"/>
</dbReference>
<feature type="region of interest" description="Disordered" evidence="3">
    <location>
        <begin position="65"/>
        <end position="87"/>
    </location>
</feature>
<feature type="region of interest" description="Disordered" evidence="3">
    <location>
        <begin position="462"/>
        <end position="523"/>
    </location>
</feature>
<organism evidence="5 6">
    <name type="scientific">Geodia barretti</name>
    <name type="common">Barrett's horny sponge</name>
    <dbReference type="NCBI Taxonomy" id="519541"/>
    <lineage>
        <taxon>Eukaryota</taxon>
        <taxon>Metazoa</taxon>
        <taxon>Porifera</taxon>
        <taxon>Demospongiae</taxon>
        <taxon>Heteroscleromorpha</taxon>
        <taxon>Tetractinellida</taxon>
        <taxon>Astrophorina</taxon>
        <taxon>Geodiidae</taxon>
        <taxon>Geodia</taxon>
    </lineage>
</organism>
<feature type="compositionally biased region" description="Low complexity" evidence="3">
    <location>
        <begin position="991"/>
        <end position="1007"/>
    </location>
</feature>
<protein>
    <submittedName>
        <fullName evidence="5">Bromodomain-containing protein 8</fullName>
    </submittedName>
</protein>
<sequence>MAAKGPVAEWTVREQLILASAVQRSGDQNWVSVSRAVKPLVEDARPPDYFSQKNCALQYSAMLDKAKHPKRKRSSEGTPESAVTVEEQIVRQLTEKRMKELDSSISDTRREYYTLKKEIEQIDGGELDSELPTMWEKVQTELTAKEGSESKGSRSRKSSTAAGSASAADGEHPKRQKSGGAERSREKTTSHKSPDKRSSQSGSEAHNTSLLPPVKEDKGAVVPASLLENVPLVSTPALTPSPSSSTTPGMLTPATQRSSSKKRNLESLPLLVSTSGSGGGGDLSIQEESPLLCPMTVPKEEQLRESIAASGGQLSRSLVLPLSPDMHVIVQQPNIAALSAGALPTSEPGGVREGGLPVHAPETKDWHQFLPPQIAVDSSVSPAAGVESVPQRPQPPGHSTEPAMVAVKQEPVSEVPPPLRSPIRPQTVAEALSSAATLPVHPLQLLIPPTVGSLPGQPLGLALQRAPLPSRPPPLHTPPPVLPRDTITLLPSAALPHHSPLKQTQSQPPPSSHDPQASLSAPMTVVSSVLCDPRLSSRPGPSRTTSTAAQPTLQQFLDKVKPPAGHQPDKGKSKSQSKSPENKGKNNPPMLTSQSTGGGKEMGKSKPLLASQSIGDKDKGMLHINTQQMEEKSKIKTQATATTTSENTQPLSKTPTTADKTKPLTQEATTTDNTKPPTLQTAADKAKSKPQSATTVETKLPTETEKKSKNTSGEIPSQPLTQLAGSRQLQDCLPQPTVDLVREPWKTDGSEPVKPGRVLPVIKTGEKTGEESGHTGAKAEESVAVGDSETVKRDVDKADGVGTGEEKRGEKEVEMDVVTTEEKEAKKGENVEAQANPPSSPHSVTGYSGTGTQKDSVEASVEGKQSDRDADGGGGGVTLDESMQIEAGSSRRSSISELPSSPLTSTTASGTREEVAPESEEILPRRRQPKPSSSKKLWPTRSRKRKLDVVSVAVSHTHTHTHTHTHMSTLMCFSQDESVESTDLESEEEPSSIVTSAAPSPAPSQSDGDPDSGMSKKQWKKAIMLVWRHAAQHKYANLFLHPVREDDAPGYKDVIHRPMDLSSIKRSIENGVVTTDIEFQRDMLLMFQNAFMYNSSDHDVYEMAEKMRADVMQSIQDYLSTQLQLIVESSTPKVLRSRDKEGRREGEVHDEGLLTPIKKRRTRADD</sequence>
<feature type="region of interest" description="Disordered" evidence="3">
    <location>
        <begin position="1134"/>
        <end position="1166"/>
    </location>
</feature>
<feature type="compositionally biased region" description="Polar residues" evidence="3">
    <location>
        <begin position="710"/>
        <end position="729"/>
    </location>
</feature>
<dbReference type="SUPFAM" id="SSF47370">
    <property type="entry name" value="Bromodomain"/>
    <property type="match status" value="1"/>
</dbReference>
<dbReference type="InterPro" id="IPR037966">
    <property type="entry name" value="Brd8_Bromo_dom"/>
</dbReference>
<name>A0AA35RMT8_GEOBA</name>
<feature type="compositionally biased region" description="Low complexity" evidence="3">
    <location>
        <begin position="158"/>
        <end position="168"/>
    </location>
</feature>
<dbReference type="PROSITE" id="PS50014">
    <property type="entry name" value="BROMODOMAIN_2"/>
    <property type="match status" value="1"/>
</dbReference>
<evidence type="ECO:0000256" key="3">
    <source>
        <dbReference type="SAM" id="MobiDB-lite"/>
    </source>
</evidence>
<accession>A0AA35RMT8</accession>
<feature type="compositionally biased region" description="Basic and acidic residues" evidence="3">
    <location>
        <begin position="789"/>
        <end position="830"/>
    </location>
</feature>
<feature type="domain" description="Bromo" evidence="4">
    <location>
        <begin position="1031"/>
        <end position="1101"/>
    </location>
</feature>
<feature type="compositionally biased region" description="Polar residues" evidence="3">
    <location>
        <begin position="199"/>
        <end position="210"/>
    </location>
</feature>
<feature type="region of interest" description="Disordered" evidence="3">
    <location>
        <begin position="977"/>
        <end position="1015"/>
    </location>
</feature>
<feature type="compositionally biased region" description="Basic and acidic residues" evidence="3">
    <location>
        <begin position="1136"/>
        <end position="1152"/>
    </location>
</feature>
<proteinExistence type="predicted"/>
<evidence type="ECO:0000313" key="5">
    <source>
        <dbReference type="EMBL" id="CAI8014014.1"/>
    </source>
</evidence>
<comment type="caution">
    <text evidence="5">The sequence shown here is derived from an EMBL/GenBank/DDBJ whole genome shotgun (WGS) entry which is preliminary data.</text>
</comment>
<evidence type="ECO:0000256" key="1">
    <source>
        <dbReference type="ARBA" id="ARBA00023117"/>
    </source>
</evidence>
<dbReference type="InterPro" id="IPR001487">
    <property type="entry name" value="Bromodomain"/>
</dbReference>
<feature type="compositionally biased region" description="Polar residues" evidence="3">
    <location>
        <begin position="645"/>
        <end position="681"/>
    </location>
</feature>
<feature type="region of interest" description="Disordered" evidence="3">
    <location>
        <begin position="117"/>
        <end position="286"/>
    </location>
</feature>
<keyword evidence="1 2" id="KW-0103">Bromodomain</keyword>
<feature type="compositionally biased region" description="Pro residues" evidence="3">
    <location>
        <begin position="469"/>
        <end position="482"/>
    </location>
</feature>
<feature type="compositionally biased region" description="Basic residues" evidence="3">
    <location>
        <begin position="1157"/>
        <end position="1166"/>
    </location>
</feature>
<evidence type="ECO:0000256" key="2">
    <source>
        <dbReference type="PROSITE-ProRule" id="PRU00035"/>
    </source>
</evidence>
<feature type="compositionally biased region" description="Polar residues" evidence="3">
    <location>
        <begin position="841"/>
        <end position="854"/>
    </location>
</feature>
<gene>
    <name evidence="5" type="ORF">GBAR_LOCUS8807</name>
</gene>
<feature type="region of interest" description="Disordered" evidence="3">
    <location>
        <begin position="559"/>
        <end position="948"/>
    </location>
</feature>
<dbReference type="Gene3D" id="1.20.920.10">
    <property type="entry name" value="Bromodomain-like"/>
    <property type="match status" value="1"/>
</dbReference>
<evidence type="ECO:0000259" key="4">
    <source>
        <dbReference type="PROSITE" id="PS50014"/>
    </source>
</evidence>
<dbReference type="GO" id="GO:0035267">
    <property type="term" value="C:NuA4 histone acetyltransferase complex"/>
    <property type="evidence" value="ECO:0007669"/>
    <property type="project" value="TreeGrafter"/>
</dbReference>
<keyword evidence="6" id="KW-1185">Reference proteome</keyword>
<dbReference type="PANTHER" id="PTHR15398">
    <property type="entry name" value="BROMODOMAIN-CONTAINING PROTEIN 8"/>
    <property type="match status" value="1"/>
</dbReference>
<feature type="compositionally biased region" description="Basic and acidic residues" evidence="3">
    <location>
        <begin position="740"/>
        <end position="751"/>
    </location>
</feature>
<feature type="compositionally biased region" description="Basic and acidic residues" evidence="3">
    <location>
        <begin position="764"/>
        <end position="781"/>
    </location>
</feature>
<dbReference type="Proteomes" id="UP001174909">
    <property type="component" value="Unassembled WGS sequence"/>
</dbReference>
<dbReference type="CDD" id="cd05507">
    <property type="entry name" value="Bromo_brd8_like"/>
    <property type="match status" value="1"/>
</dbReference>
<feature type="compositionally biased region" description="Basic and acidic residues" evidence="3">
    <location>
        <begin position="143"/>
        <end position="152"/>
    </location>
</feature>
<feature type="compositionally biased region" description="Basic and acidic residues" evidence="3">
    <location>
        <begin position="180"/>
        <end position="198"/>
    </location>
</feature>
<dbReference type="EMBL" id="CASHTH010001321">
    <property type="protein sequence ID" value="CAI8014014.1"/>
    <property type="molecule type" value="Genomic_DNA"/>
</dbReference>
<evidence type="ECO:0000313" key="6">
    <source>
        <dbReference type="Proteomes" id="UP001174909"/>
    </source>
</evidence>
<feature type="compositionally biased region" description="Low complexity" evidence="3">
    <location>
        <begin position="885"/>
        <end position="910"/>
    </location>
</feature>
<feature type="compositionally biased region" description="Low complexity" evidence="3">
    <location>
        <begin position="231"/>
        <end position="253"/>
    </location>
</feature>